<reference evidence="2 3" key="1">
    <citation type="submission" date="2024-07" db="EMBL/GenBank/DDBJ databases">
        <title>Section-level genome sequencing and comparative genomics of Aspergillus sections Usti and Cavernicolus.</title>
        <authorList>
            <consortium name="Lawrence Berkeley National Laboratory"/>
            <person name="Nybo J.L."/>
            <person name="Vesth T.C."/>
            <person name="Theobald S."/>
            <person name="Frisvad J.C."/>
            <person name="Larsen T.O."/>
            <person name="Kjaerboelling I."/>
            <person name="Rothschild-Mancinelli K."/>
            <person name="Lyhne E.K."/>
            <person name="Kogle M.E."/>
            <person name="Barry K."/>
            <person name="Clum A."/>
            <person name="Na H."/>
            <person name="Ledsgaard L."/>
            <person name="Lin J."/>
            <person name="Lipzen A."/>
            <person name="Kuo A."/>
            <person name="Riley R."/>
            <person name="Mondo S."/>
            <person name="Labutti K."/>
            <person name="Haridas S."/>
            <person name="Pangalinan J."/>
            <person name="Salamov A.A."/>
            <person name="Simmons B.A."/>
            <person name="Magnuson J.K."/>
            <person name="Chen J."/>
            <person name="Drula E."/>
            <person name="Henrissat B."/>
            <person name="Wiebenga A."/>
            <person name="Lubbers R.J."/>
            <person name="Gomes A.C."/>
            <person name="Makela M.R."/>
            <person name="Stajich J."/>
            <person name="Grigoriev I.V."/>
            <person name="Mortensen U.H."/>
            <person name="De Vries R.P."/>
            <person name="Baker S.E."/>
            <person name="Andersen M.R."/>
        </authorList>
    </citation>
    <scope>NUCLEOTIDE SEQUENCE [LARGE SCALE GENOMIC DNA]</scope>
    <source>
        <strain evidence="2 3">CBS 123904</strain>
    </source>
</reference>
<protein>
    <submittedName>
        <fullName evidence="2">Uncharacterized protein</fullName>
    </submittedName>
</protein>
<name>A0ABR4KFD2_9EURO</name>
<evidence type="ECO:0000256" key="1">
    <source>
        <dbReference type="SAM" id="MobiDB-lite"/>
    </source>
</evidence>
<feature type="region of interest" description="Disordered" evidence="1">
    <location>
        <begin position="1"/>
        <end position="20"/>
    </location>
</feature>
<evidence type="ECO:0000313" key="2">
    <source>
        <dbReference type="EMBL" id="KAL2849943.1"/>
    </source>
</evidence>
<dbReference type="Proteomes" id="UP001610446">
    <property type="component" value="Unassembled WGS sequence"/>
</dbReference>
<proteinExistence type="predicted"/>
<feature type="compositionally biased region" description="Polar residues" evidence="1">
    <location>
        <begin position="1"/>
        <end position="13"/>
    </location>
</feature>
<dbReference type="EMBL" id="JBFXLU010000040">
    <property type="protein sequence ID" value="KAL2849943.1"/>
    <property type="molecule type" value="Genomic_DNA"/>
</dbReference>
<accession>A0ABR4KFD2</accession>
<keyword evidence="3" id="KW-1185">Reference proteome</keyword>
<evidence type="ECO:0000313" key="3">
    <source>
        <dbReference type="Proteomes" id="UP001610446"/>
    </source>
</evidence>
<organism evidence="2 3">
    <name type="scientific">Aspergillus pseudoustus</name>
    <dbReference type="NCBI Taxonomy" id="1810923"/>
    <lineage>
        <taxon>Eukaryota</taxon>
        <taxon>Fungi</taxon>
        <taxon>Dikarya</taxon>
        <taxon>Ascomycota</taxon>
        <taxon>Pezizomycotina</taxon>
        <taxon>Eurotiomycetes</taxon>
        <taxon>Eurotiomycetidae</taxon>
        <taxon>Eurotiales</taxon>
        <taxon>Aspergillaceae</taxon>
        <taxon>Aspergillus</taxon>
        <taxon>Aspergillus subgen. Nidulantes</taxon>
    </lineage>
</organism>
<sequence length="294" mass="33708">MKTNEPDSTTGDESPSRGFLGNLVPSDLPHYAYTNRSQFEHDFQEAFDEFGETNEYFLVTGVTPEIFDLVFLPTEEEGSFFARWTSFDPELQRLLVRMGTSSAHENAAEEFSDALTTALARIGMRREIQRIGTAMHEAPTGRKQADKAFRPTRLPRGRFRDWPTVVVEVAYSESISKLQSDVRYWTRAGAGEVKVIITICVARNRPEIIIEKWGVDYQGNKSREQTVQIRKVGSRSRVSGGHLVLEFERLFLRAPTTPREQRNVQITEEDLEGLAAHVWYEQEFMDDDEMTPYL</sequence>
<comment type="caution">
    <text evidence="2">The sequence shown here is derived from an EMBL/GenBank/DDBJ whole genome shotgun (WGS) entry which is preliminary data.</text>
</comment>
<gene>
    <name evidence="2" type="ORF">BJY01DRAFT_245739</name>
</gene>